<dbReference type="SFLD" id="SFLDG01067">
    <property type="entry name" value="SPASM/twitch_domain_containing"/>
    <property type="match status" value="1"/>
</dbReference>
<evidence type="ECO:0000256" key="3">
    <source>
        <dbReference type="ARBA" id="ARBA00022723"/>
    </source>
</evidence>
<reference evidence="8" key="1">
    <citation type="journal article" date="2023" name="Nat. Microbiol.">
        <title>Enrichment and characterization of a nitric oxide-reducing microbial community in a continuous bioreactor.</title>
        <authorList>
            <person name="Garrido-Amador P."/>
            <person name="Stortenbeker N."/>
            <person name="Wessels H.J.C.T."/>
            <person name="Speth D.R."/>
            <person name="Garcia-Heredia I."/>
            <person name="Kartal B."/>
        </authorList>
    </citation>
    <scope>NUCLEOTIDE SEQUENCE</scope>
    <source>
        <strain evidence="8">MAG1</strain>
    </source>
</reference>
<dbReference type="Proteomes" id="UP001234916">
    <property type="component" value="Chromosome"/>
</dbReference>
<dbReference type="Gene3D" id="3.20.20.70">
    <property type="entry name" value="Aldolase class I"/>
    <property type="match status" value="1"/>
</dbReference>
<dbReference type="PANTHER" id="PTHR43273">
    <property type="entry name" value="ANAEROBIC SULFATASE-MATURATING ENZYME HOMOLOG ASLB-RELATED"/>
    <property type="match status" value="1"/>
</dbReference>
<sequence length="478" mass="54004">MIPSNDFHVFAKGDQHYLFLTRPVAIFKIDPETGAVLKRMEENEPLSDEASRKRAQEAGAFMADYCRKAPPARILRAPKDISEKVWGLYLFVSQECNLKCTYCYGHEGEYGQRGRMNETTLRDTFETFFDEGGSRHNVTFFGGEPLMNFPVMKKAAAMGETFRRDGRGDVSFGIVTNGTFYDEEIAEFFRDHIDGATFSLDGPEDLNDSQRPAKRGDNVYAVATENIRKLTADKRFGWAFRSIVTRAGHDRVADIYADLERYGPGGIGIVNVDVPEHSPLYLNDEQYRRFIDQVIDINRKGLKSFIDGGQAVAFEYPFYILFHFVTRSHALYHCNAGANLLAVTAEGDVYPCHRFVGEEKFKMGNVADENLRQSPRYREIRQAFIDATVDNREGCRDCWARYLCGGSCAKYSFAQHGDIAPPVARHCQYIKTVIEEILPEIVDLVHAPETRRALMSNLKAAISNQYGGSRSLDTSDVA</sequence>
<dbReference type="InterPro" id="IPR023885">
    <property type="entry name" value="4Fe4S-binding_SPASM_dom"/>
</dbReference>
<feature type="domain" description="Radical SAM core" evidence="6">
    <location>
        <begin position="92"/>
        <end position="230"/>
    </location>
</feature>
<keyword evidence="2" id="KW-0949">S-adenosyl-L-methionine</keyword>
<keyword evidence="4" id="KW-0408">Iron</keyword>
<dbReference type="InterPro" id="IPR013785">
    <property type="entry name" value="Aldolase_TIM"/>
</dbReference>
<dbReference type="EMBL" id="CP107246">
    <property type="protein sequence ID" value="WIM04777.1"/>
    <property type="molecule type" value="Genomic_DNA"/>
</dbReference>
<dbReference type="InterPro" id="IPR058240">
    <property type="entry name" value="rSAM_sf"/>
</dbReference>
<evidence type="ECO:0000256" key="1">
    <source>
        <dbReference type="ARBA" id="ARBA00001966"/>
    </source>
</evidence>
<keyword evidence="3" id="KW-0479">Metal-binding</keyword>
<dbReference type="GO" id="GO:0016491">
    <property type="term" value="F:oxidoreductase activity"/>
    <property type="evidence" value="ECO:0007669"/>
    <property type="project" value="InterPro"/>
</dbReference>
<proteinExistence type="predicted"/>
<evidence type="ECO:0000313" key="8">
    <source>
        <dbReference type="EMBL" id="WIM04777.1"/>
    </source>
</evidence>
<dbReference type="CDD" id="cd01335">
    <property type="entry name" value="Radical_SAM"/>
    <property type="match status" value="1"/>
</dbReference>
<gene>
    <name evidence="8" type="ORF">OHM77_08695</name>
</gene>
<dbReference type="PANTHER" id="PTHR43273:SF8">
    <property type="entry name" value="RADICAL SAM DOMAIN PROTEIN"/>
    <property type="match status" value="1"/>
</dbReference>
<protein>
    <submittedName>
        <fullName evidence="8">SPASM domain-containing protein</fullName>
    </submittedName>
</protein>
<dbReference type="SFLD" id="SFLDS00029">
    <property type="entry name" value="Radical_SAM"/>
    <property type="match status" value="1"/>
</dbReference>
<dbReference type="GO" id="GO:0046872">
    <property type="term" value="F:metal ion binding"/>
    <property type="evidence" value="ECO:0007669"/>
    <property type="project" value="UniProtKB-KW"/>
</dbReference>
<dbReference type="InterPro" id="IPR007197">
    <property type="entry name" value="rSAM"/>
</dbReference>
<evidence type="ECO:0000259" key="7">
    <source>
        <dbReference type="Pfam" id="PF13186"/>
    </source>
</evidence>
<dbReference type="GO" id="GO:0051536">
    <property type="term" value="F:iron-sulfur cluster binding"/>
    <property type="evidence" value="ECO:0007669"/>
    <property type="project" value="UniProtKB-KW"/>
</dbReference>
<evidence type="ECO:0000256" key="4">
    <source>
        <dbReference type="ARBA" id="ARBA00023004"/>
    </source>
</evidence>
<name>A0AA49FJA8_9PROT</name>
<keyword evidence="5" id="KW-0411">Iron-sulfur</keyword>
<accession>A0AA49FJA8</accession>
<evidence type="ECO:0000256" key="5">
    <source>
        <dbReference type="ARBA" id="ARBA00023014"/>
    </source>
</evidence>
<dbReference type="InterPro" id="IPR023867">
    <property type="entry name" value="Sulphatase_maturase_rSAM"/>
</dbReference>
<dbReference type="NCBIfam" id="TIGR04085">
    <property type="entry name" value="rSAM_more_4Fe4S"/>
    <property type="match status" value="1"/>
</dbReference>
<evidence type="ECO:0000256" key="2">
    <source>
        <dbReference type="ARBA" id="ARBA00022691"/>
    </source>
</evidence>
<dbReference type="Pfam" id="PF04055">
    <property type="entry name" value="Radical_SAM"/>
    <property type="match status" value="1"/>
</dbReference>
<dbReference type="SFLD" id="SFLDG01386">
    <property type="entry name" value="main_SPASM_domain-containing"/>
    <property type="match status" value="1"/>
</dbReference>
<evidence type="ECO:0000259" key="6">
    <source>
        <dbReference type="Pfam" id="PF04055"/>
    </source>
</evidence>
<dbReference type="KEGG" id="npv:OHM77_08695"/>
<dbReference type="SUPFAM" id="SSF102114">
    <property type="entry name" value="Radical SAM enzymes"/>
    <property type="match status" value="1"/>
</dbReference>
<comment type="cofactor">
    <cofactor evidence="1">
        <name>[4Fe-4S] cluster</name>
        <dbReference type="ChEBI" id="CHEBI:49883"/>
    </cofactor>
</comment>
<feature type="domain" description="4Fe4S-binding SPASM" evidence="7">
    <location>
        <begin position="334"/>
        <end position="399"/>
    </location>
</feature>
<organism evidence="8">
    <name type="scientific">Candidatus Nitricoxidivorans perseverans</name>
    <dbReference type="NCBI Taxonomy" id="2975601"/>
    <lineage>
        <taxon>Bacteria</taxon>
        <taxon>Pseudomonadati</taxon>
        <taxon>Pseudomonadota</taxon>
        <taxon>Betaproteobacteria</taxon>
        <taxon>Nitrosomonadales</taxon>
        <taxon>Sterolibacteriaceae</taxon>
        <taxon>Candidatus Nitricoxidivorans</taxon>
    </lineage>
</organism>
<dbReference type="AlphaFoldDB" id="A0AA49FJA8"/>
<dbReference type="Pfam" id="PF13186">
    <property type="entry name" value="SPASM"/>
    <property type="match status" value="1"/>
</dbReference>
<dbReference type="SFLD" id="SFLDG01384">
    <property type="entry name" value="thioether_bond_formation_requi"/>
    <property type="match status" value="1"/>
</dbReference>